<feature type="transmembrane region" description="Helical" evidence="1">
    <location>
        <begin position="12"/>
        <end position="36"/>
    </location>
</feature>
<dbReference type="Proteomes" id="UP000232230">
    <property type="component" value="Chromosome"/>
</dbReference>
<reference evidence="2 3" key="1">
    <citation type="submission" date="2017-11" db="EMBL/GenBank/DDBJ databases">
        <title>Genome sequence of Entomoplasma somnilux PYAN-1 (ATCC 49194).</title>
        <authorList>
            <person name="Lo W.-S."/>
            <person name="Gasparich G.E."/>
            <person name="Kuo C.-H."/>
        </authorList>
    </citation>
    <scope>NUCLEOTIDE SEQUENCE [LARGE SCALE GENOMIC DNA]</scope>
    <source>
        <strain evidence="2 3">PYAN-1</strain>
    </source>
</reference>
<keyword evidence="1" id="KW-0472">Membrane</keyword>
<gene>
    <name evidence="2" type="ORF">ESOMN_v1c02800</name>
</gene>
<dbReference type="RefSeq" id="WP_024863185.1">
    <property type="nucleotide sequence ID" value="NZ_CP024965.1"/>
</dbReference>
<sequence>MKKKNNKLRIELKYVLILLILLFTIVTIFFVVFQLWQRYKKNISKIKNNLQNILNNKPNFKWDINKLQKKVNNNWESIQITVKLFFTSNEEKPNYFVNNYMRIFKRQIW</sequence>
<dbReference type="KEGG" id="esx:ESOMN_v1c02800"/>
<keyword evidence="1" id="KW-1133">Transmembrane helix</keyword>
<keyword evidence="3" id="KW-1185">Reference proteome</keyword>
<evidence type="ECO:0000256" key="1">
    <source>
        <dbReference type="SAM" id="Phobius"/>
    </source>
</evidence>
<organism evidence="2 3">
    <name type="scientific">Williamsoniiplasma somnilux</name>
    <dbReference type="NCBI Taxonomy" id="215578"/>
    <lineage>
        <taxon>Bacteria</taxon>
        <taxon>Bacillati</taxon>
        <taxon>Mycoplasmatota</taxon>
        <taxon>Mollicutes</taxon>
        <taxon>Entomoplasmatales</taxon>
        <taxon>Williamsoniiplasma</taxon>
    </lineage>
</organism>
<evidence type="ECO:0000313" key="3">
    <source>
        <dbReference type="Proteomes" id="UP000232230"/>
    </source>
</evidence>
<dbReference type="AlphaFoldDB" id="A0A2K8NXV1"/>
<keyword evidence="1" id="KW-0812">Transmembrane</keyword>
<accession>A0A2K8NXV1</accession>
<protein>
    <submittedName>
        <fullName evidence="2">Uncharacterized protein</fullName>
    </submittedName>
</protein>
<evidence type="ECO:0000313" key="2">
    <source>
        <dbReference type="EMBL" id="ATZ18662.1"/>
    </source>
</evidence>
<name>A0A2K8NXV1_9MOLU</name>
<dbReference type="EMBL" id="CP024965">
    <property type="protein sequence ID" value="ATZ18662.1"/>
    <property type="molecule type" value="Genomic_DNA"/>
</dbReference>
<proteinExistence type="predicted"/>